<dbReference type="SUPFAM" id="SSF53613">
    <property type="entry name" value="Ribokinase-like"/>
    <property type="match status" value="1"/>
</dbReference>
<evidence type="ECO:0000256" key="9">
    <source>
        <dbReference type="ARBA" id="ARBA00022840"/>
    </source>
</evidence>
<dbReference type="FunFam" id="3.40.1190.20:FF:000076">
    <property type="entry name" value="Adenosine kinase"/>
    <property type="match status" value="1"/>
</dbReference>
<dbReference type="PRINTS" id="PR00989">
    <property type="entry name" value="ADENOKINASE"/>
</dbReference>
<dbReference type="InterPro" id="IPR011611">
    <property type="entry name" value="PfkB_dom"/>
</dbReference>
<dbReference type="GO" id="GO:0044209">
    <property type="term" value="P:AMP salvage"/>
    <property type="evidence" value="ECO:0007669"/>
    <property type="project" value="UniProtKB-UniRule"/>
</dbReference>
<name>A0A9N8VCF0_9GLOM</name>
<evidence type="ECO:0000256" key="12">
    <source>
        <dbReference type="ARBA" id="ARBA00068771"/>
    </source>
</evidence>
<dbReference type="InterPro" id="IPR001805">
    <property type="entry name" value="Adenokinase"/>
</dbReference>
<keyword evidence="10 14" id="KW-0460">Magnesium</keyword>
<evidence type="ECO:0000256" key="2">
    <source>
        <dbReference type="ARBA" id="ARBA00004801"/>
    </source>
</evidence>
<dbReference type="CDD" id="cd01168">
    <property type="entry name" value="adenosine_kinase"/>
    <property type="match status" value="1"/>
</dbReference>
<dbReference type="PANTHER" id="PTHR45769:SF3">
    <property type="entry name" value="ADENOSINE KINASE"/>
    <property type="match status" value="1"/>
</dbReference>
<keyword evidence="6 14" id="KW-0660">Purine salvage</keyword>
<evidence type="ECO:0000313" key="17">
    <source>
        <dbReference type="Proteomes" id="UP000789831"/>
    </source>
</evidence>
<dbReference type="Gene3D" id="3.30.1110.10">
    <property type="match status" value="1"/>
</dbReference>
<dbReference type="PROSITE" id="PS00584">
    <property type="entry name" value="PFKB_KINASES_2"/>
    <property type="match status" value="1"/>
</dbReference>
<dbReference type="PANTHER" id="PTHR45769">
    <property type="entry name" value="ADENOSINE KINASE"/>
    <property type="match status" value="1"/>
</dbReference>
<keyword evidence="9 14" id="KW-0067">ATP-binding</keyword>
<dbReference type="Pfam" id="PF00294">
    <property type="entry name" value="PfkB"/>
    <property type="match status" value="1"/>
</dbReference>
<protein>
    <recommendedName>
        <fullName evidence="12 14">Adenosine kinase</fullName>
        <shortName evidence="14">AK</shortName>
        <ecNumber evidence="4 14">2.7.1.20</ecNumber>
    </recommendedName>
    <alternativeName>
        <fullName evidence="14">Adenosine 5'-phosphotransferase</fullName>
    </alternativeName>
</protein>
<dbReference type="AlphaFoldDB" id="A0A9N8VCF0"/>
<evidence type="ECO:0000256" key="5">
    <source>
        <dbReference type="ARBA" id="ARBA00022679"/>
    </source>
</evidence>
<evidence type="ECO:0000256" key="1">
    <source>
        <dbReference type="ARBA" id="ARBA00001946"/>
    </source>
</evidence>
<comment type="pathway">
    <text evidence="2 14">Purine metabolism; AMP biosynthesis via salvage pathway; AMP from adenosine: step 1/1.</text>
</comment>
<feature type="active site" description="Proton acceptor" evidence="13">
    <location>
        <position position="296"/>
    </location>
</feature>
<organism evidence="16 17">
    <name type="scientific">Ambispora gerdemannii</name>
    <dbReference type="NCBI Taxonomy" id="144530"/>
    <lineage>
        <taxon>Eukaryota</taxon>
        <taxon>Fungi</taxon>
        <taxon>Fungi incertae sedis</taxon>
        <taxon>Mucoromycota</taxon>
        <taxon>Glomeromycotina</taxon>
        <taxon>Glomeromycetes</taxon>
        <taxon>Archaeosporales</taxon>
        <taxon>Ambisporaceae</taxon>
        <taxon>Ambispora</taxon>
    </lineage>
</organism>
<evidence type="ECO:0000256" key="8">
    <source>
        <dbReference type="ARBA" id="ARBA00022777"/>
    </source>
</evidence>
<dbReference type="GO" id="GO:0006166">
    <property type="term" value="P:purine ribonucleoside salvage"/>
    <property type="evidence" value="ECO:0007669"/>
    <property type="project" value="UniProtKB-KW"/>
</dbReference>
<comment type="cofactor">
    <cofactor evidence="1 14">
        <name>Mg(2+)</name>
        <dbReference type="ChEBI" id="CHEBI:18420"/>
    </cofactor>
</comment>
<dbReference type="GO" id="GO:0004001">
    <property type="term" value="F:adenosine kinase activity"/>
    <property type="evidence" value="ECO:0007669"/>
    <property type="project" value="UniProtKB-UniRule"/>
</dbReference>
<evidence type="ECO:0000256" key="10">
    <source>
        <dbReference type="ARBA" id="ARBA00022842"/>
    </source>
</evidence>
<evidence type="ECO:0000256" key="11">
    <source>
        <dbReference type="ARBA" id="ARBA00051362"/>
    </source>
</evidence>
<dbReference type="Gene3D" id="3.40.1190.20">
    <property type="match status" value="1"/>
</dbReference>
<keyword evidence="7 14" id="KW-0547">Nucleotide-binding</keyword>
<dbReference type="InterPro" id="IPR029056">
    <property type="entry name" value="Ribokinase-like"/>
</dbReference>
<comment type="caution">
    <text evidence="16">The sequence shown here is derived from an EMBL/GenBank/DDBJ whole genome shotgun (WGS) entry which is preliminary data.</text>
</comment>
<dbReference type="FunFam" id="3.30.1110.10:FF:000001">
    <property type="entry name" value="Adenosine kinase a"/>
    <property type="match status" value="1"/>
</dbReference>
<dbReference type="EMBL" id="CAJVPL010000089">
    <property type="protein sequence ID" value="CAG8444931.1"/>
    <property type="molecule type" value="Genomic_DNA"/>
</dbReference>
<keyword evidence="5 14" id="KW-0808">Transferase</keyword>
<dbReference type="GO" id="GO:0005634">
    <property type="term" value="C:nucleus"/>
    <property type="evidence" value="ECO:0007669"/>
    <property type="project" value="TreeGrafter"/>
</dbReference>
<evidence type="ECO:0000256" key="4">
    <source>
        <dbReference type="ARBA" id="ARBA00012119"/>
    </source>
</evidence>
<dbReference type="Proteomes" id="UP000789831">
    <property type="component" value="Unassembled WGS sequence"/>
</dbReference>
<proteinExistence type="inferred from homology"/>
<keyword evidence="8 14" id="KW-0418">Kinase</keyword>
<dbReference type="GO" id="GO:0005829">
    <property type="term" value="C:cytosol"/>
    <property type="evidence" value="ECO:0007669"/>
    <property type="project" value="TreeGrafter"/>
</dbReference>
<comment type="catalytic activity">
    <reaction evidence="11 14">
        <text>adenosine + ATP = AMP + ADP + H(+)</text>
        <dbReference type="Rhea" id="RHEA:20824"/>
        <dbReference type="ChEBI" id="CHEBI:15378"/>
        <dbReference type="ChEBI" id="CHEBI:16335"/>
        <dbReference type="ChEBI" id="CHEBI:30616"/>
        <dbReference type="ChEBI" id="CHEBI:456215"/>
        <dbReference type="ChEBI" id="CHEBI:456216"/>
        <dbReference type="EC" id="2.7.1.20"/>
    </reaction>
</comment>
<accession>A0A9N8VCF0</accession>
<sequence>MVKKYILFVMGNPLLDIQVKADENLLEKYGLKPNDSILAEEKHMPLYVEIVKNYKPTYVAGGAAQNTARGAQYLLPPNATIYVGCVGNDHLGKQLRMAAEKDGLCVEYMVVDDVATGTCAALLTDHKRSLVANLSAAEKYQLSDLKSPEKWKHVENAEYFYISGFFLTVSVPSALEVAKHASEKNKVFSMNLSAPFLAQFFTKDLDALSPYWDLIFGNENEAEAFAKAHAWEHEEIKQIALAIAQLPKINTKRQRVVVITQGADPTIVAYPDGTIKEYPVIAIADDEIVDTNGAGDAFVGGFLSQYVQGKSIEESVAAGHWLANINVKQIGATYPEEKIAFVPK</sequence>
<evidence type="ECO:0000313" key="16">
    <source>
        <dbReference type="EMBL" id="CAG8444931.1"/>
    </source>
</evidence>
<dbReference type="OrthoDB" id="432447at2759"/>
<evidence type="ECO:0000256" key="6">
    <source>
        <dbReference type="ARBA" id="ARBA00022726"/>
    </source>
</evidence>
<evidence type="ECO:0000256" key="14">
    <source>
        <dbReference type="RuleBase" id="RU368116"/>
    </source>
</evidence>
<comment type="similarity">
    <text evidence="3 14">Belongs to the carbohydrate kinase PfkB family.</text>
</comment>
<evidence type="ECO:0000256" key="13">
    <source>
        <dbReference type="PIRSR" id="PIRSR601805-1"/>
    </source>
</evidence>
<dbReference type="GO" id="GO:0006144">
    <property type="term" value="P:purine nucleobase metabolic process"/>
    <property type="evidence" value="ECO:0007669"/>
    <property type="project" value="TreeGrafter"/>
</dbReference>
<gene>
    <name evidence="16" type="ORF">AGERDE_LOCUS1341</name>
</gene>
<dbReference type="InterPro" id="IPR002173">
    <property type="entry name" value="Carboh/pur_kinase_PfkB_CS"/>
</dbReference>
<keyword evidence="17" id="KW-1185">Reference proteome</keyword>
<evidence type="ECO:0000259" key="15">
    <source>
        <dbReference type="Pfam" id="PF00294"/>
    </source>
</evidence>
<evidence type="ECO:0000256" key="3">
    <source>
        <dbReference type="ARBA" id="ARBA00010688"/>
    </source>
</evidence>
<dbReference type="EC" id="2.7.1.20" evidence="4 14"/>
<reference evidence="16" key="1">
    <citation type="submission" date="2021-06" db="EMBL/GenBank/DDBJ databases">
        <authorList>
            <person name="Kallberg Y."/>
            <person name="Tangrot J."/>
            <person name="Rosling A."/>
        </authorList>
    </citation>
    <scope>NUCLEOTIDE SEQUENCE</scope>
    <source>
        <strain evidence="16">MT106</strain>
    </source>
</reference>
<feature type="domain" description="Carbohydrate kinase PfkB" evidence="15">
    <location>
        <begin position="25"/>
        <end position="338"/>
    </location>
</feature>
<dbReference type="GO" id="GO:0005524">
    <property type="term" value="F:ATP binding"/>
    <property type="evidence" value="ECO:0007669"/>
    <property type="project" value="UniProtKB-UniRule"/>
</dbReference>
<comment type="function">
    <text evidence="14">ATP dependent phosphorylation of adenosine and other related nucleoside analogs to monophosphate derivatives.</text>
</comment>
<evidence type="ECO:0000256" key="7">
    <source>
        <dbReference type="ARBA" id="ARBA00022741"/>
    </source>
</evidence>